<dbReference type="KEGG" id="ota:OT_ostta16g01980"/>
<gene>
    <name evidence="4" type="ORF">OT_ostta16g01980</name>
</gene>
<dbReference type="SUPFAM" id="SSF48695">
    <property type="entry name" value="Multiheme cytochromes"/>
    <property type="match status" value="1"/>
</dbReference>
<keyword evidence="1" id="KW-0862">Zinc</keyword>
<name>A0A096P828_OSTTA</name>
<dbReference type="RefSeq" id="XP_022840360.1">
    <property type="nucleotide sequence ID" value="XM_022985566.1"/>
</dbReference>
<organism evidence="4 5">
    <name type="scientific">Ostreococcus tauri</name>
    <name type="common">Marine green alga</name>
    <dbReference type="NCBI Taxonomy" id="70448"/>
    <lineage>
        <taxon>Eukaryota</taxon>
        <taxon>Viridiplantae</taxon>
        <taxon>Chlorophyta</taxon>
        <taxon>Mamiellophyceae</taxon>
        <taxon>Mamiellales</taxon>
        <taxon>Bathycoccaceae</taxon>
        <taxon>Ostreococcus</taxon>
    </lineage>
</organism>
<dbReference type="GO" id="GO:0006355">
    <property type="term" value="P:regulation of DNA-templated transcription"/>
    <property type="evidence" value="ECO:0007669"/>
    <property type="project" value="InterPro"/>
</dbReference>
<keyword evidence="1" id="KW-0479">Metal-binding</keyword>
<feature type="domain" description="GATA-type" evidence="3">
    <location>
        <begin position="62"/>
        <end position="97"/>
    </location>
</feature>
<dbReference type="InterPro" id="IPR036280">
    <property type="entry name" value="Multihaem_cyt_sf"/>
</dbReference>
<accession>A0A096P828</accession>
<dbReference type="GO" id="GO:0008270">
    <property type="term" value="F:zinc ion binding"/>
    <property type="evidence" value="ECO:0007669"/>
    <property type="project" value="UniProtKB-KW"/>
</dbReference>
<evidence type="ECO:0000313" key="5">
    <source>
        <dbReference type="Proteomes" id="UP000009170"/>
    </source>
</evidence>
<dbReference type="PROSITE" id="PS50114">
    <property type="entry name" value="GATA_ZN_FINGER_2"/>
    <property type="match status" value="1"/>
</dbReference>
<keyword evidence="5" id="KW-1185">Reference proteome</keyword>
<dbReference type="OrthoDB" id="515401at2759"/>
<proteinExistence type="predicted"/>
<comment type="caution">
    <text evidence="4">The sequence shown here is derived from an EMBL/GenBank/DDBJ whole genome shotgun (WGS) entry which is preliminary data.</text>
</comment>
<keyword evidence="1" id="KW-0863">Zinc-finger</keyword>
<dbReference type="EMBL" id="CAID01000016">
    <property type="protein sequence ID" value="CEG00405.1"/>
    <property type="molecule type" value="Genomic_DNA"/>
</dbReference>
<dbReference type="AlphaFoldDB" id="A0A096P828"/>
<sequence>MPRANASRANARAETAIGNLFADVEGDGTLEALAPTGKGSNAVNERTITTTTTTTTTTHANASMGRTCKECGTARTSKWRKPLSGGFGDGERVCKACFQKQRRKECASGASGRQCACCGETRSRGEWVKAKRELCDAREDVLVEGDVWCTKCHLKKKAKKLEKVGAEKTCPKCDASRVGLKLVTNPDAKEVATLPKICTTCYAKARYRDKYAKRKCAQCKTKNIDRGEKWHHLPPEENDEKRDKWVCPNCHYARKKLEWRAAKIGQIQASVAFGAASTGKSNGVIGHCDICGHDKPSGQWRKIDGGSACSACYQRRWRKEAREELENAGESNTGERLVSV</sequence>
<dbReference type="InParanoid" id="A0A096P828"/>
<evidence type="ECO:0000256" key="2">
    <source>
        <dbReference type="SAM" id="MobiDB-lite"/>
    </source>
</evidence>
<dbReference type="Proteomes" id="UP000009170">
    <property type="component" value="Unassembled WGS sequence"/>
</dbReference>
<protein>
    <submittedName>
        <fullName evidence="4">Zinc finger, GATA-type</fullName>
    </submittedName>
</protein>
<dbReference type="InterPro" id="IPR000679">
    <property type="entry name" value="Znf_GATA"/>
</dbReference>
<feature type="compositionally biased region" description="Low complexity" evidence="2">
    <location>
        <begin position="47"/>
        <end position="58"/>
    </location>
</feature>
<reference evidence="4 5" key="2">
    <citation type="journal article" date="2014" name="BMC Genomics">
        <title>An improved genome of the model marine alga Ostreococcus tauri unfolds by assessing Illumina de novo assemblies.</title>
        <authorList>
            <person name="Blanc-Mathieu R."/>
            <person name="Verhelst B."/>
            <person name="Derelle E."/>
            <person name="Rombauts S."/>
            <person name="Bouget F.Y."/>
            <person name="Carre I."/>
            <person name="Chateau A."/>
            <person name="Eyre-Walker A."/>
            <person name="Grimsley N."/>
            <person name="Moreau H."/>
            <person name="Piegu B."/>
            <person name="Rivals E."/>
            <person name="Schackwitz W."/>
            <person name="Van de Peer Y."/>
            <person name="Piganeau G."/>
        </authorList>
    </citation>
    <scope>NUCLEOTIDE SEQUENCE [LARGE SCALE GENOMIC DNA]</scope>
    <source>
        <strain evidence="5">OTTH 0595 / CCAP 157/2 / RCC745</strain>
    </source>
</reference>
<evidence type="ECO:0000256" key="1">
    <source>
        <dbReference type="PROSITE-ProRule" id="PRU00094"/>
    </source>
</evidence>
<evidence type="ECO:0000313" key="4">
    <source>
        <dbReference type="EMBL" id="CEG00405.1"/>
    </source>
</evidence>
<reference evidence="5" key="1">
    <citation type="journal article" date="2006" name="Proc. Natl. Acad. Sci. U.S.A.">
        <title>Genome analysis of the smallest free-living eukaryote Ostreococcus tauri unveils many unique features.</title>
        <authorList>
            <person name="Derelle E."/>
            <person name="Ferraz C."/>
            <person name="Rombauts S."/>
            <person name="Rouze P."/>
            <person name="Worden A.Z."/>
            <person name="Robbens S."/>
            <person name="Partensky F."/>
            <person name="Degroeve S."/>
            <person name="Echeynie S."/>
            <person name="Cooke R."/>
            <person name="Saeys Y."/>
            <person name="Wuyts J."/>
            <person name="Jabbari K."/>
            <person name="Bowler C."/>
            <person name="Panaud O."/>
            <person name="Piegu B."/>
            <person name="Ball S.G."/>
            <person name="Ral J.-P."/>
            <person name="Bouget F.-Y."/>
            <person name="Piganeau G."/>
            <person name="De Baets B."/>
            <person name="Picard A."/>
            <person name="Delseny M."/>
            <person name="Demaille J."/>
            <person name="Van de Peer Y."/>
            <person name="Moreau H."/>
        </authorList>
    </citation>
    <scope>NUCLEOTIDE SEQUENCE [LARGE SCALE GENOMIC DNA]</scope>
    <source>
        <strain evidence="5">OTTH 0595 / CCAP 157/2 / RCC745</strain>
    </source>
</reference>
<feature type="region of interest" description="Disordered" evidence="2">
    <location>
        <begin position="35"/>
        <end position="59"/>
    </location>
</feature>
<evidence type="ECO:0000259" key="3">
    <source>
        <dbReference type="PROSITE" id="PS50114"/>
    </source>
</evidence>
<dbReference type="GeneID" id="9831095"/>
<dbReference type="GO" id="GO:0043565">
    <property type="term" value="F:sequence-specific DNA binding"/>
    <property type="evidence" value="ECO:0007669"/>
    <property type="project" value="InterPro"/>
</dbReference>